<dbReference type="Proteomes" id="UP001596288">
    <property type="component" value="Unassembled WGS sequence"/>
</dbReference>
<proteinExistence type="predicted"/>
<dbReference type="InterPro" id="IPR023130">
    <property type="entry name" value="Ta0600-like_sf"/>
</dbReference>
<keyword evidence="1" id="KW-0079">Bacteriocin immunity</keyword>
<organism evidence="2 3">
    <name type="scientific">Companilactobacillus huachuanensis</name>
    <dbReference type="NCBI Taxonomy" id="2559914"/>
    <lineage>
        <taxon>Bacteria</taxon>
        <taxon>Bacillati</taxon>
        <taxon>Bacillota</taxon>
        <taxon>Bacilli</taxon>
        <taxon>Lactobacillales</taxon>
        <taxon>Lactobacillaceae</taxon>
        <taxon>Companilactobacillus</taxon>
    </lineage>
</organism>
<evidence type="ECO:0000313" key="3">
    <source>
        <dbReference type="Proteomes" id="UP001596288"/>
    </source>
</evidence>
<evidence type="ECO:0000256" key="1">
    <source>
        <dbReference type="ARBA" id="ARBA00023025"/>
    </source>
</evidence>
<protein>
    <submittedName>
        <fullName evidence="2">Bacteriocin immunity protein</fullName>
    </submittedName>
</protein>
<dbReference type="Gene3D" id="1.20.1440.50">
    <property type="entry name" value="Ta0600-like"/>
    <property type="match status" value="1"/>
</dbReference>
<name>A0ABW1RL19_9LACO</name>
<evidence type="ECO:0000313" key="2">
    <source>
        <dbReference type="EMBL" id="MFC6176814.1"/>
    </source>
</evidence>
<sequence length="118" mass="13652">MMKKNLEIRETAKENIRILYDSLMKRSEKSSHLLNITDVLKQVYVKIDNAKDPSVLISRLVKYIYVEGFSRVVLSKDEERALMELGDLSKGASWNGMNSGDFNDKSQFYSFTEPIPQR</sequence>
<keyword evidence="3" id="KW-1185">Reference proteome</keyword>
<dbReference type="EMBL" id="JBHSSF010000019">
    <property type="protein sequence ID" value="MFC6176814.1"/>
    <property type="molecule type" value="Genomic_DNA"/>
</dbReference>
<gene>
    <name evidence="2" type="ORF">ACFQAV_08165</name>
</gene>
<reference evidence="3" key="1">
    <citation type="journal article" date="2019" name="Int. J. Syst. Evol. Microbiol.">
        <title>The Global Catalogue of Microorganisms (GCM) 10K type strain sequencing project: providing services to taxonomists for standard genome sequencing and annotation.</title>
        <authorList>
            <consortium name="The Broad Institute Genomics Platform"/>
            <consortium name="The Broad Institute Genome Sequencing Center for Infectious Disease"/>
            <person name="Wu L."/>
            <person name="Ma J."/>
        </authorList>
    </citation>
    <scope>NUCLEOTIDE SEQUENCE [LARGE SCALE GENOMIC DNA]</scope>
    <source>
        <strain evidence="3">CCM 8927</strain>
    </source>
</reference>
<accession>A0ABW1RL19</accession>
<dbReference type="SUPFAM" id="SSF109797">
    <property type="entry name" value="Bacteriocin immunity protein-like"/>
    <property type="match status" value="1"/>
</dbReference>
<comment type="caution">
    <text evidence="2">The sequence shown here is derived from an EMBL/GenBank/DDBJ whole genome shotgun (WGS) entry which is preliminary data.</text>
</comment>
<dbReference type="InterPro" id="IPR015046">
    <property type="entry name" value="LciA_Immunity-like"/>
</dbReference>
<dbReference type="Pfam" id="PF08951">
    <property type="entry name" value="EntA_Immun"/>
    <property type="match status" value="1"/>
</dbReference>
<dbReference type="RefSeq" id="WP_223876439.1">
    <property type="nucleotide sequence ID" value="NZ_BJDF01000001.1"/>
</dbReference>